<feature type="region of interest" description="Disordered" evidence="1">
    <location>
        <begin position="395"/>
        <end position="427"/>
    </location>
</feature>
<reference evidence="2 3" key="1">
    <citation type="submission" date="2019-02" db="EMBL/GenBank/DDBJ databases">
        <title>Deep-cultivation of Planctomycetes and their phenomic and genomic characterization uncovers novel biology.</title>
        <authorList>
            <person name="Wiegand S."/>
            <person name="Jogler M."/>
            <person name="Boedeker C."/>
            <person name="Pinto D."/>
            <person name="Vollmers J."/>
            <person name="Rivas-Marin E."/>
            <person name="Kohn T."/>
            <person name="Peeters S.H."/>
            <person name="Heuer A."/>
            <person name="Rast P."/>
            <person name="Oberbeckmann S."/>
            <person name="Bunk B."/>
            <person name="Jeske O."/>
            <person name="Meyerdierks A."/>
            <person name="Storesund J.E."/>
            <person name="Kallscheuer N."/>
            <person name="Luecker S."/>
            <person name="Lage O.M."/>
            <person name="Pohl T."/>
            <person name="Merkel B.J."/>
            <person name="Hornburger P."/>
            <person name="Mueller R.-W."/>
            <person name="Bruemmer F."/>
            <person name="Labrenz M."/>
            <person name="Spormann A.M."/>
            <person name="Op den Camp H."/>
            <person name="Overmann J."/>
            <person name="Amann R."/>
            <person name="Jetten M.S.M."/>
            <person name="Mascher T."/>
            <person name="Medema M.H."/>
            <person name="Devos D.P."/>
            <person name="Kaster A.-K."/>
            <person name="Ovreas L."/>
            <person name="Rohde M."/>
            <person name="Galperin M.Y."/>
            <person name="Jogler C."/>
        </authorList>
    </citation>
    <scope>NUCLEOTIDE SEQUENCE [LARGE SCALE GENOMIC DNA]</scope>
    <source>
        <strain evidence="2 3">Pan181</strain>
    </source>
</reference>
<name>A0A518AKW0_9BACT</name>
<dbReference type="PANTHER" id="PTHR47473">
    <property type="entry name" value="BTA1P"/>
    <property type="match status" value="1"/>
</dbReference>
<gene>
    <name evidence="2" type="ORF">Pan181_15490</name>
</gene>
<dbReference type="KEGG" id="amuc:Pan181_15490"/>
<dbReference type="OrthoDB" id="1522784at2"/>
<keyword evidence="3" id="KW-1185">Reference proteome</keyword>
<dbReference type="Pfam" id="PF11899">
    <property type="entry name" value="DUF3419"/>
    <property type="match status" value="1"/>
</dbReference>
<protein>
    <recommendedName>
        <fullName evidence="4">S-adenosylmethionine:diacylglycerol 3-amino-3-carboxypropyl transferase</fullName>
    </recommendedName>
</protein>
<dbReference type="EMBL" id="CP036278">
    <property type="protein sequence ID" value="QDU55360.1"/>
    <property type="molecule type" value="Genomic_DNA"/>
</dbReference>
<evidence type="ECO:0000256" key="1">
    <source>
        <dbReference type="SAM" id="MobiDB-lite"/>
    </source>
</evidence>
<dbReference type="InterPro" id="IPR021829">
    <property type="entry name" value="DUF3419"/>
</dbReference>
<dbReference type="RefSeq" id="WP_145246229.1">
    <property type="nucleotide sequence ID" value="NZ_CP036278.1"/>
</dbReference>
<dbReference type="PANTHER" id="PTHR47473:SF1">
    <property type="entry name" value="METHYLTRANSFERASE DOMAIN-CONTAINING PROTEIN"/>
    <property type="match status" value="1"/>
</dbReference>
<sequence>MLAAKLSRVVFNLTHGKNLVYNTCWEDPRLDRVALKLTESDRLLVITSAGCNALDYALDGLERIDTVDVNARQNALLELKKAAIRELDYETFFEMFGRGRLTDWDTIYKEKLRESLPASAREYWDKQGKFFYGKGRRPSFYFRGTAGMFAWSMNVYINRFARIRPAIERLLEAQSLEEQEEIFRKDVKQAFWGPKMEFFLRRDSVLSMLGVPRAQRRQLEKHYPGGIAKFIEDRLDQVFTKLPIKDNYFWRVYMTGEYTHECCPEYLREENFNRLKGGLVDRIHTHTSTILDYLESTDQTYSRYVLLDHMDWLAEHHADILQRQWQAIINHADDLSIMLWRSAALEVDFIDPIEVELNGKKYTLGDVLEYNRELANELHAKDRVNTYGSFDIATLHKNPSNNATDDNHERNGATEGNLPHGALAHSG</sequence>
<organism evidence="2 3">
    <name type="scientific">Aeoliella mucimassa</name>
    <dbReference type="NCBI Taxonomy" id="2527972"/>
    <lineage>
        <taxon>Bacteria</taxon>
        <taxon>Pseudomonadati</taxon>
        <taxon>Planctomycetota</taxon>
        <taxon>Planctomycetia</taxon>
        <taxon>Pirellulales</taxon>
        <taxon>Lacipirellulaceae</taxon>
        <taxon>Aeoliella</taxon>
    </lineage>
</organism>
<evidence type="ECO:0000313" key="2">
    <source>
        <dbReference type="EMBL" id="QDU55360.1"/>
    </source>
</evidence>
<evidence type="ECO:0000313" key="3">
    <source>
        <dbReference type="Proteomes" id="UP000315750"/>
    </source>
</evidence>
<evidence type="ECO:0008006" key="4">
    <source>
        <dbReference type="Google" id="ProtNLM"/>
    </source>
</evidence>
<dbReference type="Proteomes" id="UP000315750">
    <property type="component" value="Chromosome"/>
</dbReference>
<proteinExistence type="predicted"/>
<accession>A0A518AKW0</accession>
<dbReference type="AlphaFoldDB" id="A0A518AKW0"/>